<evidence type="ECO:0000313" key="1">
    <source>
        <dbReference type="Proteomes" id="UP000504640"/>
    </source>
</evidence>
<gene>
    <name evidence="2" type="primary">LOC116547338</name>
</gene>
<organism evidence="1 2">
    <name type="scientific">Sapajus apella</name>
    <name type="common">Brown-capped capuchin</name>
    <name type="synonym">Cebus apella</name>
    <dbReference type="NCBI Taxonomy" id="9515"/>
    <lineage>
        <taxon>Eukaryota</taxon>
        <taxon>Metazoa</taxon>
        <taxon>Chordata</taxon>
        <taxon>Craniata</taxon>
        <taxon>Vertebrata</taxon>
        <taxon>Euteleostomi</taxon>
        <taxon>Mammalia</taxon>
        <taxon>Eutheria</taxon>
        <taxon>Euarchontoglires</taxon>
        <taxon>Primates</taxon>
        <taxon>Haplorrhini</taxon>
        <taxon>Platyrrhini</taxon>
        <taxon>Cebidae</taxon>
        <taxon>Cebinae</taxon>
        <taxon>Sapajus</taxon>
    </lineage>
</organism>
<protein>
    <submittedName>
        <fullName evidence="2">Uncharacterized protein LOC116547338 isoform X1</fullName>
    </submittedName>
</protein>
<name>A0A6J3HFC4_SAPAP</name>
<proteinExistence type="predicted"/>
<evidence type="ECO:0000313" key="2">
    <source>
        <dbReference type="RefSeq" id="XP_032129208.1"/>
    </source>
</evidence>
<dbReference type="RefSeq" id="XP_032129208.1">
    <property type="nucleotide sequence ID" value="XM_032273317.1"/>
</dbReference>
<reference evidence="2" key="1">
    <citation type="submission" date="2025-08" db="UniProtKB">
        <authorList>
            <consortium name="RefSeq"/>
        </authorList>
    </citation>
    <scope>IDENTIFICATION</scope>
    <source>
        <tissue evidence="2">Blood</tissue>
    </source>
</reference>
<sequence length="120" mass="13499">MASGAAGAASCCQWPRGRNLCSEAEELPQPGAPPASLPFPFGSEIGHIEKARQCNEGNQLELFLPVLEHLRKYSSETLGALVLCDSPREQLCEWRCSQWWRMDWTPGLPSRSSRRSWWDP</sequence>
<dbReference type="Proteomes" id="UP000504640">
    <property type="component" value="Unplaced"/>
</dbReference>
<accession>A0A6J3HFC4</accession>
<keyword evidence="1" id="KW-1185">Reference proteome</keyword>
<dbReference type="AlphaFoldDB" id="A0A6J3HFC4"/>
<dbReference type="GeneID" id="116547338"/>